<dbReference type="OrthoDB" id="9808544at2"/>
<dbReference type="Pfam" id="PF13406">
    <property type="entry name" value="SLT_2"/>
    <property type="match status" value="1"/>
</dbReference>
<dbReference type="AlphaFoldDB" id="A0A550JH99"/>
<dbReference type="InterPro" id="IPR031304">
    <property type="entry name" value="SLT_2"/>
</dbReference>
<comment type="caution">
    <text evidence="3">The sequence shown here is derived from an EMBL/GenBank/DDBJ whole genome shotgun (WGS) entry which is preliminary data.</text>
</comment>
<feature type="domain" description="Transglycosylase SLT" evidence="2">
    <location>
        <begin position="29"/>
        <end position="321"/>
    </location>
</feature>
<evidence type="ECO:0000313" key="4">
    <source>
        <dbReference type="Proteomes" id="UP000317155"/>
    </source>
</evidence>
<feature type="chain" id="PRO_5021727546" evidence="1">
    <location>
        <begin position="25"/>
        <end position="333"/>
    </location>
</feature>
<name>A0A550JH99_9BACT</name>
<proteinExistence type="predicted"/>
<dbReference type="GO" id="GO:0009253">
    <property type="term" value="P:peptidoglycan catabolic process"/>
    <property type="evidence" value="ECO:0007669"/>
    <property type="project" value="TreeGrafter"/>
</dbReference>
<gene>
    <name evidence="3" type="ORF">FL622_05260</name>
</gene>
<dbReference type="GO" id="GO:0008933">
    <property type="term" value="F:peptidoglycan lytic transglycosylase activity"/>
    <property type="evidence" value="ECO:0007669"/>
    <property type="project" value="TreeGrafter"/>
</dbReference>
<keyword evidence="4" id="KW-1185">Reference proteome</keyword>
<keyword evidence="1" id="KW-0732">Signal</keyword>
<dbReference type="RefSeq" id="WP_092056745.1">
    <property type="nucleotide sequence ID" value="NZ_FOJJ01000023.1"/>
</dbReference>
<dbReference type="Proteomes" id="UP000317155">
    <property type="component" value="Unassembled WGS sequence"/>
</dbReference>
<dbReference type="CDD" id="cd13399">
    <property type="entry name" value="Slt35-like"/>
    <property type="match status" value="1"/>
</dbReference>
<organism evidence="3 4">
    <name type="scientific">Trichloromonas acetexigens</name>
    <dbReference type="NCBI Taxonomy" id="38815"/>
    <lineage>
        <taxon>Bacteria</taxon>
        <taxon>Pseudomonadati</taxon>
        <taxon>Thermodesulfobacteriota</taxon>
        <taxon>Desulfuromonadia</taxon>
        <taxon>Desulfuromonadales</taxon>
        <taxon>Trichloromonadaceae</taxon>
        <taxon>Trichloromonas</taxon>
    </lineage>
</organism>
<dbReference type="EMBL" id="VJVV01000003">
    <property type="protein sequence ID" value="TRO82597.1"/>
    <property type="molecule type" value="Genomic_DNA"/>
</dbReference>
<dbReference type="PANTHER" id="PTHR30163:SF8">
    <property type="entry name" value="LYTIC MUREIN TRANSGLYCOSYLASE"/>
    <property type="match status" value="1"/>
</dbReference>
<dbReference type="FunFam" id="1.10.8.350:FF:000001">
    <property type="entry name" value="Lytic murein transglycosylase B"/>
    <property type="match status" value="1"/>
</dbReference>
<accession>A0A550JH99</accession>
<dbReference type="InterPro" id="IPR023346">
    <property type="entry name" value="Lysozyme-like_dom_sf"/>
</dbReference>
<evidence type="ECO:0000259" key="2">
    <source>
        <dbReference type="Pfam" id="PF13406"/>
    </source>
</evidence>
<reference evidence="3 4" key="1">
    <citation type="submission" date="2019-07" db="EMBL/GenBank/DDBJ databases">
        <title>Insights of Desulfuromonas acetexigens electromicrobiology.</title>
        <authorList>
            <person name="Katuri K."/>
            <person name="Sapireddy V."/>
            <person name="Shaw D.R."/>
            <person name="Saikaly P."/>
        </authorList>
    </citation>
    <scope>NUCLEOTIDE SEQUENCE [LARGE SCALE GENOMIC DNA]</scope>
    <source>
        <strain evidence="3 4">2873</strain>
    </source>
</reference>
<dbReference type="InterPro" id="IPR043426">
    <property type="entry name" value="MltB-like"/>
</dbReference>
<dbReference type="SUPFAM" id="SSF53955">
    <property type="entry name" value="Lysozyme-like"/>
    <property type="match status" value="1"/>
</dbReference>
<dbReference type="InterPro" id="IPR011970">
    <property type="entry name" value="MltB_2"/>
</dbReference>
<dbReference type="Gene3D" id="1.10.530.10">
    <property type="match status" value="1"/>
</dbReference>
<feature type="signal peptide" evidence="1">
    <location>
        <begin position="1"/>
        <end position="24"/>
    </location>
</feature>
<evidence type="ECO:0000313" key="3">
    <source>
        <dbReference type="EMBL" id="TRO82597.1"/>
    </source>
</evidence>
<dbReference type="PANTHER" id="PTHR30163">
    <property type="entry name" value="MEMBRANE-BOUND LYTIC MUREIN TRANSGLYCOSYLASE B"/>
    <property type="match status" value="1"/>
</dbReference>
<protein>
    <submittedName>
        <fullName evidence="3">Lytic murein transglycosylase</fullName>
    </submittedName>
</protein>
<dbReference type="NCBIfam" id="TIGR02283">
    <property type="entry name" value="MltB_2"/>
    <property type="match status" value="1"/>
</dbReference>
<evidence type="ECO:0000256" key="1">
    <source>
        <dbReference type="SAM" id="SignalP"/>
    </source>
</evidence>
<sequence length="333" mass="37348">MTRYACFIGCLLLALFSTPTSAMANLPDFTTWLDQVRAEALARGISPATVASGLDGLTPLDYVIEQDRKQMPRSDGQKRTGMYSRYLQRVMPPQKIERAKARYLERRNLLRRINAHFGVPGHYLVALWGIESHFGDHQGKTPVIQALATLAYDGRRGEFFRGELFRALEIIDQGHIQPESMVGSWAGAMGQVQFMPSSFMNFAVDFDGDGRKDIWSNEADALASAANYLNANGWRSGQGWGEKVVLPKGFNTRLAGLNTRKTLAQWRRLGVRHIDGPGHLQASLLLPDGTNSPAFLVYDNFRVLLHWNRSQSFALTVGHLAHRLYALERKTFP</sequence>
<dbReference type="Gene3D" id="1.10.8.350">
    <property type="entry name" value="Bacterial muramidase"/>
    <property type="match status" value="1"/>
</dbReference>